<dbReference type="HOGENOM" id="CLU_135809_0_0_1"/>
<dbReference type="InParanoid" id="B5U8N9"/>
<evidence type="ECO:0000313" key="2">
    <source>
        <dbReference type="Proteomes" id="UP000001940"/>
    </source>
</evidence>
<evidence type="ECO:0000313" key="1">
    <source>
        <dbReference type="EMBL" id="CAR64659.1"/>
    </source>
</evidence>
<proteinExistence type="predicted"/>
<dbReference type="eggNOG" id="KOG1001">
    <property type="taxonomic scope" value="Eukaryota"/>
</dbReference>
<dbReference type="SMR" id="B5U8N9"/>
<evidence type="ECO:0000313" key="3">
    <source>
        <dbReference type="WormBase" id="C25F9.15"/>
    </source>
</evidence>
<organism evidence="1 2">
    <name type="scientific">Caenorhabditis elegans</name>
    <dbReference type="NCBI Taxonomy" id="6239"/>
    <lineage>
        <taxon>Eukaryota</taxon>
        <taxon>Metazoa</taxon>
        <taxon>Ecdysozoa</taxon>
        <taxon>Nematoda</taxon>
        <taxon>Chromadorea</taxon>
        <taxon>Rhabditida</taxon>
        <taxon>Rhabditina</taxon>
        <taxon>Rhabditomorpha</taxon>
        <taxon>Rhabditoidea</taxon>
        <taxon>Rhabditidae</taxon>
        <taxon>Peloderinae</taxon>
        <taxon>Caenorhabditis</taxon>
    </lineage>
</organism>
<dbReference type="RefSeq" id="NP_001129884.1">
    <property type="nucleotide sequence ID" value="NM_001136412.2"/>
</dbReference>
<dbReference type="PaxDb" id="6239-C25F9.15"/>
<dbReference type="Bgee" id="WBGene00050967">
    <property type="expression patterns" value="Expressed in larva and 1 other cell type or tissue"/>
</dbReference>
<name>B5U8N9_CAEEL</name>
<accession>B5U8N9</accession>
<dbReference type="Proteomes" id="UP000001940">
    <property type="component" value="Chromosome V"/>
</dbReference>
<dbReference type="KEGG" id="cel:CELE_C25F9.15"/>
<dbReference type="PANTHER" id="PTHR21516:SF4">
    <property type="entry name" value="AAA_LID_7 DOMAIN-CONTAINING PROTEIN-RELATED"/>
    <property type="match status" value="1"/>
</dbReference>
<dbReference type="AlphaFoldDB" id="B5U8N9"/>
<dbReference type="GeneID" id="7040156"/>
<dbReference type="EMBL" id="BX284605">
    <property type="protein sequence ID" value="CAR64659.1"/>
    <property type="molecule type" value="Genomic_DNA"/>
</dbReference>
<dbReference type="AGR" id="WB:WBGene00050967"/>
<sequence>MGTQDQVIYDVQLYLEKAENMLVLSPPDVVLFSELIWGAAAMCIRKFCLSNFKINIKSHGATLRLMNIVEENLHRKPSDIRILSKAFNHAKQCHKNFYDLGFLADKFRQSILASMQNMEKIMDAPIAKKLKQDVIDLLKKDLSLDKTG</sequence>
<protein>
    <submittedName>
        <fullName evidence="1">HEPN domain-containing protein</fullName>
    </submittedName>
</protein>
<reference evidence="1 2" key="1">
    <citation type="journal article" date="1998" name="Science">
        <title>Genome sequence of the nematode C. elegans: a platform for investigating biology.</title>
        <authorList>
            <consortium name="The C. elegans sequencing consortium"/>
            <person name="Sulson J.E."/>
            <person name="Waterston R."/>
        </authorList>
    </citation>
    <scope>NUCLEOTIDE SEQUENCE [LARGE SCALE GENOMIC DNA]</scope>
    <source>
        <strain evidence="1 2">Bristol N2</strain>
    </source>
</reference>
<dbReference type="WormBase" id="C25F9.15">
    <property type="protein sequence ID" value="CE42969"/>
    <property type="gene ID" value="WBGene00050967"/>
</dbReference>
<dbReference type="PANTHER" id="PTHR21516">
    <property type="entry name" value="AAA_LID_7 DOMAIN-CONTAINING PROTEIN-RELATED-RELATED"/>
    <property type="match status" value="1"/>
</dbReference>
<dbReference type="CTD" id="7040156"/>
<gene>
    <name evidence="1 3" type="ORF">C25F9.15</name>
    <name evidence="1" type="ORF">CELE_C25F9.15</name>
</gene>
<dbReference type="FunCoup" id="B5U8N9">
    <property type="interactions" value="90"/>
</dbReference>
<dbReference type="PhylomeDB" id="B5U8N9"/>
<keyword evidence="2" id="KW-1185">Reference proteome</keyword>